<feature type="region of interest" description="Disordered" evidence="1">
    <location>
        <begin position="82"/>
        <end position="107"/>
    </location>
</feature>
<dbReference type="AlphaFoldDB" id="A0A4Y2BR78"/>
<protein>
    <submittedName>
        <fullName evidence="2">Uncharacterized protein</fullName>
    </submittedName>
</protein>
<organism evidence="2 3">
    <name type="scientific">Araneus ventricosus</name>
    <name type="common">Orbweaver spider</name>
    <name type="synonym">Epeira ventricosa</name>
    <dbReference type="NCBI Taxonomy" id="182803"/>
    <lineage>
        <taxon>Eukaryota</taxon>
        <taxon>Metazoa</taxon>
        <taxon>Ecdysozoa</taxon>
        <taxon>Arthropoda</taxon>
        <taxon>Chelicerata</taxon>
        <taxon>Arachnida</taxon>
        <taxon>Araneae</taxon>
        <taxon>Araneomorphae</taxon>
        <taxon>Entelegynae</taxon>
        <taxon>Araneoidea</taxon>
        <taxon>Araneidae</taxon>
        <taxon>Araneus</taxon>
    </lineage>
</organism>
<evidence type="ECO:0000256" key="1">
    <source>
        <dbReference type="SAM" id="MobiDB-lite"/>
    </source>
</evidence>
<dbReference type="EMBL" id="BGPR01000103">
    <property type="protein sequence ID" value="GBL94453.1"/>
    <property type="molecule type" value="Genomic_DNA"/>
</dbReference>
<gene>
    <name evidence="2" type="ORF">AVEN_235568_1</name>
</gene>
<keyword evidence="3" id="KW-1185">Reference proteome</keyword>
<dbReference type="Proteomes" id="UP000499080">
    <property type="component" value="Unassembled WGS sequence"/>
</dbReference>
<feature type="compositionally biased region" description="Gly residues" evidence="1">
    <location>
        <begin position="94"/>
        <end position="103"/>
    </location>
</feature>
<evidence type="ECO:0000313" key="2">
    <source>
        <dbReference type="EMBL" id="GBL94453.1"/>
    </source>
</evidence>
<comment type="caution">
    <text evidence="2">The sequence shown here is derived from an EMBL/GenBank/DDBJ whole genome shotgun (WGS) entry which is preliminary data.</text>
</comment>
<sequence>MTWLAVVEVLEGMTNNFLIKYAESKEKGKKGEQSIGESGNFRDQIRNKSFSWRVGGGISDKADEKWRCFRWPARNGSIALQERIQRPMNPGQGDLDGGGGSNPGGLLLTSPNAHDSWAQFRRISLKKKKQGLIEKVFRHFGFG</sequence>
<evidence type="ECO:0000313" key="3">
    <source>
        <dbReference type="Proteomes" id="UP000499080"/>
    </source>
</evidence>
<proteinExistence type="predicted"/>
<reference evidence="2 3" key="1">
    <citation type="journal article" date="2019" name="Sci. Rep.">
        <title>Orb-weaving spider Araneus ventricosus genome elucidates the spidroin gene catalogue.</title>
        <authorList>
            <person name="Kono N."/>
            <person name="Nakamura H."/>
            <person name="Ohtoshi R."/>
            <person name="Moran D.A.P."/>
            <person name="Shinohara A."/>
            <person name="Yoshida Y."/>
            <person name="Fujiwara M."/>
            <person name="Mori M."/>
            <person name="Tomita M."/>
            <person name="Arakawa K."/>
        </authorList>
    </citation>
    <scope>NUCLEOTIDE SEQUENCE [LARGE SCALE GENOMIC DNA]</scope>
</reference>
<accession>A0A4Y2BR78</accession>
<name>A0A4Y2BR78_ARAVE</name>